<reference evidence="2 3" key="1">
    <citation type="submission" date="2016-10" db="EMBL/GenBank/DDBJ databases">
        <authorList>
            <person name="de Groot N.N."/>
        </authorList>
    </citation>
    <scope>NUCLEOTIDE SEQUENCE [LARGE SCALE GENOMIC DNA]</scope>
    <source>
        <strain evidence="2 3">DSM 9179</strain>
    </source>
</reference>
<feature type="transmembrane region" description="Helical" evidence="1">
    <location>
        <begin position="94"/>
        <end position="113"/>
    </location>
</feature>
<dbReference type="Pfam" id="PF04474">
    <property type="entry name" value="DUF554"/>
    <property type="match status" value="1"/>
</dbReference>
<dbReference type="InterPro" id="IPR007563">
    <property type="entry name" value="DUF554"/>
</dbReference>
<evidence type="ECO:0000313" key="3">
    <source>
        <dbReference type="Proteomes" id="UP000199701"/>
    </source>
</evidence>
<gene>
    <name evidence="2" type="ORF">SAMN05421659_10975</name>
</gene>
<name>A0A1I0QSU7_9FIRM</name>
<evidence type="ECO:0000313" key="2">
    <source>
        <dbReference type="EMBL" id="SEW30676.1"/>
    </source>
</evidence>
<protein>
    <recommendedName>
        <fullName evidence="4">DUF554 domain-containing protein</fullName>
    </recommendedName>
</protein>
<accession>A0A1I0QSU7</accession>
<keyword evidence="3" id="KW-1185">Reference proteome</keyword>
<keyword evidence="1" id="KW-0812">Transmembrane</keyword>
<feature type="transmembrane region" description="Helical" evidence="1">
    <location>
        <begin position="168"/>
        <end position="187"/>
    </location>
</feature>
<dbReference type="STRING" id="99656.SAMN05421659_10975"/>
<dbReference type="PANTHER" id="PTHR36111:SF2">
    <property type="entry name" value="INNER MEMBRANE PROTEIN"/>
    <property type="match status" value="1"/>
</dbReference>
<proteinExistence type="predicted"/>
<dbReference type="Proteomes" id="UP000199701">
    <property type="component" value="Unassembled WGS sequence"/>
</dbReference>
<organism evidence="2 3">
    <name type="scientific">[Clostridium] fimetarium</name>
    <dbReference type="NCBI Taxonomy" id="99656"/>
    <lineage>
        <taxon>Bacteria</taxon>
        <taxon>Bacillati</taxon>
        <taxon>Bacillota</taxon>
        <taxon>Clostridia</taxon>
        <taxon>Lachnospirales</taxon>
        <taxon>Lachnospiraceae</taxon>
    </lineage>
</organism>
<sequence>MFTVTNGTIETSGTLLLIGSLVIGGLIGEVIDLEEKIDHLGEKLKVLIKVQSDTKFVDGFVTATLVVCVGAMAVVGSIQDGLTGDPSMLYTKALLDGIIVLIFASVFGIGAIFSAIPLGIYQGLITLGAVLIAPYLTGALISELSYIGSALIFGIGINICFGKKIKVGNLLPALLVPVVYEIIIYFIR</sequence>
<feature type="transmembrane region" description="Helical" evidence="1">
    <location>
        <begin position="12"/>
        <end position="33"/>
    </location>
</feature>
<evidence type="ECO:0000256" key="1">
    <source>
        <dbReference type="SAM" id="Phobius"/>
    </source>
</evidence>
<keyword evidence="1" id="KW-1133">Transmembrane helix</keyword>
<dbReference type="AlphaFoldDB" id="A0A1I0QSU7"/>
<evidence type="ECO:0008006" key="4">
    <source>
        <dbReference type="Google" id="ProtNLM"/>
    </source>
</evidence>
<keyword evidence="1" id="KW-0472">Membrane</keyword>
<dbReference type="EMBL" id="FOJI01000009">
    <property type="protein sequence ID" value="SEW30676.1"/>
    <property type="molecule type" value="Genomic_DNA"/>
</dbReference>
<dbReference type="PANTHER" id="PTHR36111">
    <property type="entry name" value="INNER MEMBRANE PROTEIN-RELATED"/>
    <property type="match status" value="1"/>
</dbReference>
<feature type="transmembrane region" description="Helical" evidence="1">
    <location>
        <begin position="54"/>
        <end position="74"/>
    </location>
</feature>